<evidence type="ECO:0000313" key="2">
    <source>
        <dbReference type="EMBL" id="KAA8531997.1"/>
    </source>
</evidence>
<dbReference type="AlphaFoldDB" id="A0A5J5ARJ2"/>
<evidence type="ECO:0000256" key="1">
    <source>
        <dbReference type="SAM" id="MobiDB-lite"/>
    </source>
</evidence>
<accession>A0A5J5ARJ2</accession>
<reference evidence="2 3" key="1">
    <citation type="submission" date="2019-09" db="EMBL/GenBank/DDBJ databases">
        <title>A chromosome-level genome assembly of the Chinese tupelo Nyssa sinensis.</title>
        <authorList>
            <person name="Yang X."/>
            <person name="Kang M."/>
            <person name="Yang Y."/>
            <person name="Xiong H."/>
            <person name="Wang M."/>
            <person name="Zhang Z."/>
            <person name="Wang Z."/>
            <person name="Wu H."/>
            <person name="Ma T."/>
            <person name="Liu J."/>
            <person name="Xi Z."/>
        </authorList>
    </citation>
    <scope>NUCLEOTIDE SEQUENCE [LARGE SCALE GENOMIC DNA]</scope>
    <source>
        <strain evidence="2">J267</strain>
        <tissue evidence="2">Leaf</tissue>
    </source>
</reference>
<sequence>MGELGKPFSEPENKTRRRSQSPEKGGEKWTELLPDSKDFEEAIIASVLGSSNENGKVVETGIFQRKIDKRLKVGDELFLLNSYSIPIEGRRNAARH</sequence>
<feature type="compositionally biased region" description="Basic and acidic residues" evidence="1">
    <location>
        <begin position="9"/>
        <end position="32"/>
    </location>
</feature>
<organism evidence="2 3">
    <name type="scientific">Nyssa sinensis</name>
    <dbReference type="NCBI Taxonomy" id="561372"/>
    <lineage>
        <taxon>Eukaryota</taxon>
        <taxon>Viridiplantae</taxon>
        <taxon>Streptophyta</taxon>
        <taxon>Embryophyta</taxon>
        <taxon>Tracheophyta</taxon>
        <taxon>Spermatophyta</taxon>
        <taxon>Magnoliopsida</taxon>
        <taxon>eudicotyledons</taxon>
        <taxon>Gunneridae</taxon>
        <taxon>Pentapetalae</taxon>
        <taxon>asterids</taxon>
        <taxon>Cornales</taxon>
        <taxon>Nyssaceae</taxon>
        <taxon>Nyssa</taxon>
    </lineage>
</organism>
<gene>
    <name evidence="2" type="ORF">F0562_006861</name>
</gene>
<keyword evidence="3" id="KW-1185">Reference proteome</keyword>
<name>A0A5J5ARJ2_9ASTE</name>
<proteinExistence type="predicted"/>
<evidence type="ECO:0000313" key="3">
    <source>
        <dbReference type="Proteomes" id="UP000325577"/>
    </source>
</evidence>
<protein>
    <submittedName>
        <fullName evidence="2">Uncharacterized protein</fullName>
    </submittedName>
</protein>
<dbReference type="OrthoDB" id="1797489at2759"/>
<dbReference type="EMBL" id="CM018043">
    <property type="protein sequence ID" value="KAA8531997.1"/>
    <property type="molecule type" value="Genomic_DNA"/>
</dbReference>
<dbReference type="Proteomes" id="UP000325577">
    <property type="component" value="Linkage Group LG2"/>
</dbReference>
<feature type="region of interest" description="Disordered" evidence="1">
    <location>
        <begin position="1"/>
        <end position="32"/>
    </location>
</feature>